<feature type="region of interest" description="Disordered" evidence="1">
    <location>
        <begin position="1"/>
        <end position="28"/>
    </location>
</feature>
<reference evidence="2" key="1">
    <citation type="submission" date="2023-10" db="EMBL/GenBank/DDBJ databases">
        <authorList>
            <person name="Chen Y."/>
            <person name="Shah S."/>
            <person name="Dougan E. K."/>
            <person name="Thang M."/>
            <person name="Chan C."/>
        </authorList>
    </citation>
    <scope>NUCLEOTIDE SEQUENCE [LARGE SCALE GENOMIC DNA]</scope>
</reference>
<sequence length="403" mass="42802">MPTAISTVHVCRAQPHAAHQSSRGHDRQRHPVLLDVPLKCGAPAMQYAAAVVRSESPQPDIRAAMMVASPRLIVSPGASRSPSPLRAGEATRWLHAQPASPMAVSSKQGCISADGPLLAAVRILGPSTSSSTPSMATSSVVRQASSCSSALSAAAPCATASVDSAARRQRPGGPEPLWHARRASPLKAPPVAAHVADVVKGHAAQSVAVVALLRATRLQALSSWARWRDAASRRGSQVLDEPASAAQLASYQLHRTRCDQVYSVLDTVAAAEQRKIASLKRNLNVLLGLRHLHSWHVLQDFKSLKLALRKISDNARSARLGTSSPEALATSSSREALQESLAGVSQSSKDAWRGMRTPRRVADSPVITVDCESNRTGIIGEYHYKWHGSLRVPSRGLTSTSAP</sequence>
<comment type="caution">
    <text evidence="2">The sequence shown here is derived from an EMBL/GenBank/DDBJ whole genome shotgun (WGS) entry which is preliminary data.</text>
</comment>
<evidence type="ECO:0000313" key="3">
    <source>
        <dbReference type="Proteomes" id="UP001189429"/>
    </source>
</evidence>
<evidence type="ECO:0000313" key="2">
    <source>
        <dbReference type="EMBL" id="CAK0875196.1"/>
    </source>
</evidence>
<proteinExistence type="predicted"/>
<keyword evidence="3" id="KW-1185">Reference proteome</keyword>
<evidence type="ECO:0000256" key="1">
    <source>
        <dbReference type="SAM" id="MobiDB-lite"/>
    </source>
</evidence>
<accession>A0ABN9VSB2</accession>
<organism evidence="2 3">
    <name type="scientific">Prorocentrum cordatum</name>
    <dbReference type="NCBI Taxonomy" id="2364126"/>
    <lineage>
        <taxon>Eukaryota</taxon>
        <taxon>Sar</taxon>
        <taxon>Alveolata</taxon>
        <taxon>Dinophyceae</taxon>
        <taxon>Prorocentrales</taxon>
        <taxon>Prorocentraceae</taxon>
        <taxon>Prorocentrum</taxon>
    </lineage>
</organism>
<dbReference type="Proteomes" id="UP001189429">
    <property type="component" value="Unassembled WGS sequence"/>
</dbReference>
<dbReference type="EMBL" id="CAUYUJ010017485">
    <property type="protein sequence ID" value="CAK0875196.1"/>
    <property type="molecule type" value="Genomic_DNA"/>
</dbReference>
<name>A0ABN9VSB2_9DINO</name>
<protein>
    <submittedName>
        <fullName evidence="2">Uncharacterized protein</fullName>
    </submittedName>
</protein>
<gene>
    <name evidence="2" type="ORF">PCOR1329_LOCUS59910</name>
</gene>